<reference evidence="1" key="1">
    <citation type="submission" date="2018-09" db="EMBL/GenBank/DDBJ databases">
        <authorList>
            <consortium name="NARMS: The National Antimicrobial Resistance Monitoring System"/>
        </authorList>
    </citation>
    <scope>NUCLEOTIDE SEQUENCE</scope>
    <source>
        <strain evidence="1">CVM N17S548</strain>
    </source>
</reference>
<organism evidence="1">
    <name type="scientific">Salmonella enterica</name>
    <name type="common">Salmonella choleraesuis</name>
    <dbReference type="NCBI Taxonomy" id="28901"/>
    <lineage>
        <taxon>Bacteria</taxon>
        <taxon>Pseudomonadati</taxon>
        <taxon>Pseudomonadota</taxon>
        <taxon>Gammaproteobacteria</taxon>
        <taxon>Enterobacterales</taxon>
        <taxon>Enterobacteriaceae</taxon>
        <taxon>Salmonella</taxon>
    </lineage>
</organism>
<accession>A0A5T3BMZ4</accession>
<protein>
    <submittedName>
        <fullName evidence="1">Transcriptional regulator</fullName>
    </submittedName>
</protein>
<sequence length="143" mass="16003">MRRIEIVLGELERLTRGLCLADLAQETAFTAEAIGFNLGLARNSVSKDLNQLWNDGLAIKSRGRPVYFLHRQALETLLGRQLEESEREVRSVADVLPHEEHYAPDDPFTSLIGYDRSLRDAVEKGRAAVLYPHGLHVLLTGPS</sequence>
<feature type="non-terminal residue" evidence="1">
    <location>
        <position position="143"/>
    </location>
</feature>
<dbReference type="SUPFAM" id="SSF46785">
    <property type="entry name" value="Winged helix' DNA-binding domain"/>
    <property type="match status" value="1"/>
</dbReference>
<proteinExistence type="predicted"/>
<dbReference type="EMBL" id="AACXAQ010000040">
    <property type="protein sequence ID" value="EAN0999517.1"/>
    <property type="molecule type" value="Genomic_DNA"/>
</dbReference>
<dbReference type="AlphaFoldDB" id="A0A5T3BMZ4"/>
<comment type="caution">
    <text evidence="1">The sequence shown here is derived from an EMBL/GenBank/DDBJ whole genome shotgun (WGS) entry which is preliminary data.</text>
</comment>
<name>A0A5T3BMZ4_SALER</name>
<evidence type="ECO:0000313" key="1">
    <source>
        <dbReference type="EMBL" id="EAN0999517.1"/>
    </source>
</evidence>
<dbReference type="InterPro" id="IPR036390">
    <property type="entry name" value="WH_DNA-bd_sf"/>
</dbReference>
<gene>
    <name evidence="1" type="ORF">D7F30_20870</name>
</gene>